<dbReference type="Proteomes" id="UP000076798">
    <property type="component" value="Unassembled WGS sequence"/>
</dbReference>
<sequence length="351" mass="39506">MNMFADRQFSLSPRPSYESGSARRLREASSRTPSPFRPSTDAHVHADTVLTAAEIERPAQESRLKSGQQQVLFILESYNNFGNHLNEDTKMRDYPFLIKSSSRDPERPTGLFQVSKHPKATTRTELFPIPYKFEIDGYQGEVLEMHNAVTGVLYGIHMTHRGQELSPSLDLPFRVFKRFGSTSSYAECSPNPSSNGLLWLWNSATEALHFVKKDMTGGSQRKPTIANHGDKIGLSRLQRRMFVKDGLTPMRPSAPHDSERTRQLDFFFVLFTLFFWLCKEAARGGKEAGGGRGCDDGYGEVDVGGMWTTPAMREYGARVEEAAARRRGNARTEGGDANEREHMVSTGRDMR</sequence>
<dbReference type="AlphaFoldDB" id="A0A165X9S1"/>
<feature type="region of interest" description="Disordered" evidence="1">
    <location>
        <begin position="323"/>
        <end position="351"/>
    </location>
</feature>
<proteinExistence type="predicted"/>
<keyword evidence="3" id="KW-1185">Reference proteome</keyword>
<evidence type="ECO:0000313" key="2">
    <source>
        <dbReference type="EMBL" id="KZT31977.1"/>
    </source>
</evidence>
<protein>
    <submittedName>
        <fullName evidence="2">Uncharacterized protein</fullName>
    </submittedName>
</protein>
<feature type="compositionally biased region" description="Low complexity" evidence="1">
    <location>
        <begin position="30"/>
        <end position="39"/>
    </location>
</feature>
<feature type="compositionally biased region" description="Basic and acidic residues" evidence="1">
    <location>
        <begin position="333"/>
        <end position="351"/>
    </location>
</feature>
<accession>A0A165X9S1</accession>
<gene>
    <name evidence="2" type="ORF">SISSUDRAFT_1097489</name>
</gene>
<evidence type="ECO:0000313" key="3">
    <source>
        <dbReference type="Proteomes" id="UP000076798"/>
    </source>
</evidence>
<organism evidence="2 3">
    <name type="scientific">Sistotremastrum suecicum HHB10207 ss-3</name>
    <dbReference type="NCBI Taxonomy" id="1314776"/>
    <lineage>
        <taxon>Eukaryota</taxon>
        <taxon>Fungi</taxon>
        <taxon>Dikarya</taxon>
        <taxon>Basidiomycota</taxon>
        <taxon>Agaricomycotina</taxon>
        <taxon>Agaricomycetes</taxon>
        <taxon>Sistotremastrales</taxon>
        <taxon>Sistotremastraceae</taxon>
        <taxon>Sistotremastrum</taxon>
    </lineage>
</organism>
<feature type="region of interest" description="Disordered" evidence="1">
    <location>
        <begin position="1"/>
        <end position="44"/>
    </location>
</feature>
<name>A0A165X9S1_9AGAM</name>
<dbReference type="EMBL" id="KV428415">
    <property type="protein sequence ID" value="KZT31977.1"/>
    <property type="molecule type" value="Genomic_DNA"/>
</dbReference>
<evidence type="ECO:0000256" key="1">
    <source>
        <dbReference type="SAM" id="MobiDB-lite"/>
    </source>
</evidence>
<reference evidence="2 3" key="1">
    <citation type="journal article" date="2016" name="Mol. Biol. Evol.">
        <title>Comparative Genomics of Early-Diverging Mushroom-Forming Fungi Provides Insights into the Origins of Lignocellulose Decay Capabilities.</title>
        <authorList>
            <person name="Nagy L.G."/>
            <person name="Riley R."/>
            <person name="Tritt A."/>
            <person name="Adam C."/>
            <person name="Daum C."/>
            <person name="Floudas D."/>
            <person name="Sun H."/>
            <person name="Yadav J.S."/>
            <person name="Pangilinan J."/>
            <person name="Larsson K.H."/>
            <person name="Matsuura K."/>
            <person name="Barry K."/>
            <person name="Labutti K."/>
            <person name="Kuo R."/>
            <person name="Ohm R.A."/>
            <person name="Bhattacharya S.S."/>
            <person name="Shirouzu T."/>
            <person name="Yoshinaga Y."/>
            <person name="Martin F.M."/>
            <person name="Grigoriev I.V."/>
            <person name="Hibbett D.S."/>
        </authorList>
    </citation>
    <scope>NUCLEOTIDE SEQUENCE [LARGE SCALE GENOMIC DNA]</scope>
    <source>
        <strain evidence="2 3">HHB10207 ss-3</strain>
    </source>
</reference>